<dbReference type="GO" id="GO:0008168">
    <property type="term" value="F:methyltransferase activity"/>
    <property type="evidence" value="ECO:0007669"/>
    <property type="project" value="UniProtKB-KW"/>
</dbReference>
<dbReference type="Proteomes" id="UP000515369">
    <property type="component" value="Chromosome"/>
</dbReference>
<dbReference type="SUPFAM" id="SSF53335">
    <property type="entry name" value="S-adenosyl-L-methionine-dependent methyltransferases"/>
    <property type="match status" value="1"/>
</dbReference>
<keyword evidence="2" id="KW-0808">Transferase</keyword>
<dbReference type="AlphaFoldDB" id="A0A7G5GWV4"/>
<dbReference type="PANTHER" id="PTHR43861:SF1">
    <property type="entry name" value="TRANS-ACONITATE 2-METHYLTRANSFERASE"/>
    <property type="match status" value="1"/>
</dbReference>
<evidence type="ECO:0000313" key="3">
    <source>
        <dbReference type="Proteomes" id="UP000515369"/>
    </source>
</evidence>
<dbReference type="RefSeq" id="WP_182460632.1">
    <property type="nucleotide sequence ID" value="NZ_CP059732.1"/>
</dbReference>
<feature type="domain" description="Methyltransferase type 12" evidence="1">
    <location>
        <begin position="25"/>
        <end position="113"/>
    </location>
</feature>
<dbReference type="Pfam" id="PF08242">
    <property type="entry name" value="Methyltransf_12"/>
    <property type="match status" value="1"/>
</dbReference>
<keyword evidence="3" id="KW-1185">Reference proteome</keyword>
<sequence>MTAEQASSLLQNTYIKTGRSMVWADLGAGSGTFTLALAGLLPPGSTIYAIDTNKAALKAIPAFHNQVKLETYAMDFTREELPLPKLDGFLMANALHYVSDQVAFLEKMNKYLGDLSYFLAVEYDTDQPIPTWVPYPVSYHALTNLVKRTGYQTLHKLGEQTSIYGRAKLYSALAVRGQGH</sequence>
<accession>A0A7G5GWV4</accession>
<proteinExistence type="predicted"/>
<dbReference type="KEGG" id="sfol:H3H32_36780"/>
<evidence type="ECO:0000259" key="1">
    <source>
        <dbReference type="Pfam" id="PF08242"/>
    </source>
</evidence>
<reference evidence="2 3" key="1">
    <citation type="submission" date="2020-07" db="EMBL/GenBank/DDBJ databases">
        <title>Spirosoma foliorum sp. nov., isolated from the leaves on the Nejang mountain Korea, Republic of.</title>
        <authorList>
            <person name="Ho H."/>
            <person name="Lee Y.-J."/>
            <person name="Nurcahyanto D.-A."/>
            <person name="Kim S.-G."/>
        </authorList>
    </citation>
    <scope>NUCLEOTIDE SEQUENCE [LARGE SCALE GENOMIC DNA]</scope>
    <source>
        <strain evidence="2 3">PL0136</strain>
    </source>
</reference>
<dbReference type="GO" id="GO:0032259">
    <property type="term" value="P:methylation"/>
    <property type="evidence" value="ECO:0007669"/>
    <property type="project" value="UniProtKB-KW"/>
</dbReference>
<dbReference type="EMBL" id="CP059732">
    <property type="protein sequence ID" value="QMW03346.1"/>
    <property type="molecule type" value="Genomic_DNA"/>
</dbReference>
<name>A0A7G5GWV4_9BACT</name>
<dbReference type="InterPro" id="IPR029063">
    <property type="entry name" value="SAM-dependent_MTases_sf"/>
</dbReference>
<organism evidence="2 3">
    <name type="scientific">Spirosoma foliorum</name>
    <dbReference type="NCBI Taxonomy" id="2710596"/>
    <lineage>
        <taxon>Bacteria</taxon>
        <taxon>Pseudomonadati</taxon>
        <taxon>Bacteroidota</taxon>
        <taxon>Cytophagia</taxon>
        <taxon>Cytophagales</taxon>
        <taxon>Cytophagaceae</taxon>
        <taxon>Spirosoma</taxon>
    </lineage>
</organism>
<dbReference type="PANTHER" id="PTHR43861">
    <property type="entry name" value="TRANS-ACONITATE 2-METHYLTRANSFERASE-RELATED"/>
    <property type="match status" value="1"/>
</dbReference>
<dbReference type="CDD" id="cd02440">
    <property type="entry name" value="AdoMet_MTases"/>
    <property type="match status" value="1"/>
</dbReference>
<gene>
    <name evidence="2" type="ORF">H3H32_36780</name>
</gene>
<dbReference type="Gene3D" id="3.40.50.150">
    <property type="entry name" value="Vaccinia Virus protein VP39"/>
    <property type="match status" value="1"/>
</dbReference>
<protein>
    <submittedName>
        <fullName evidence="2">Class I SAM-dependent methyltransferase</fullName>
    </submittedName>
</protein>
<keyword evidence="2" id="KW-0489">Methyltransferase</keyword>
<evidence type="ECO:0000313" key="2">
    <source>
        <dbReference type="EMBL" id="QMW03346.1"/>
    </source>
</evidence>
<dbReference type="InterPro" id="IPR013217">
    <property type="entry name" value="Methyltransf_12"/>
</dbReference>